<feature type="region of interest" description="Disordered" evidence="1">
    <location>
        <begin position="28"/>
        <end position="49"/>
    </location>
</feature>
<evidence type="ECO:0000256" key="1">
    <source>
        <dbReference type="SAM" id="MobiDB-lite"/>
    </source>
</evidence>
<feature type="signal peptide" evidence="2">
    <location>
        <begin position="1"/>
        <end position="33"/>
    </location>
</feature>
<organism evidence="3 4">
    <name type="scientific">Krasilnikovia cinnamomea</name>
    <dbReference type="NCBI Taxonomy" id="349313"/>
    <lineage>
        <taxon>Bacteria</taxon>
        <taxon>Bacillati</taxon>
        <taxon>Actinomycetota</taxon>
        <taxon>Actinomycetes</taxon>
        <taxon>Micromonosporales</taxon>
        <taxon>Micromonosporaceae</taxon>
        <taxon>Krasilnikovia</taxon>
    </lineage>
</organism>
<feature type="compositionally biased region" description="Low complexity" evidence="1">
    <location>
        <begin position="28"/>
        <end position="37"/>
    </location>
</feature>
<gene>
    <name evidence="3" type="ORF">EV385_5293</name>
</gene>
<evidence type="ECO:0000313" key="4">
    <source>
        <dbReference type="Proteomes" id="UP000292564"/>
    </source>
</evidence>
<keyword evidence="4" id="KW-1185">Reference proteome</keyword>
<dbReference type="RefSeq" id="WP_130511865.1">
    <property type="nucleotide sequence ID" value="NZ_SHKY01000001.1"/>
</dbReference>
<dbReference type="OrthoDB" id="3520230at2"/>
<accession>A0A4Q7ZQH1</accession>
<reference evidence="3 4" key="1">
    <citation type="submission" date="2019-02" db="EMBL/GenBank/DDBJ databases">
        <title>Sequencing the genomes of 1000 actinobacteria strains.</title>
        <authorList>
            <person name="Klenk H.-P."/>
        </authorList>
    </citation>
    <scope>NUCLEOTIDE SEQUENCE [LARGE SCALE GENOMIC DNA]</scope>
    <source>
        <strain evidence="3 4">DSM 45162</strain>
    </source>
</reference>
<dbReference type="InterPro" id="IPR011024">
    <property type="entry name" value="G_crystallin-like"/>
</dbReference>
<sequence length="224" mass="24491">MRNSSIRWHLAKISTVAALTGSIAAATAGAAQADTTPSPAPPTDRSMATTMTPQIPVIVAGKRYSPQDFARIAPTVHFFTVSADDLARGVMHGYTDKSDYDRAAAQMDRQANELRAQHTRVASTTVTYYEDIYYSGDRFTRGPYEPVADLRTLPAHCTIIPPVCTANWNDRISSLTTGAYNTRLFADIEFGGDQIVFPAYRNIGDLRLYGYGWNDRASSVTSPA</sequence>
<dbReference type="SUPFAM" id="SSF49695">
    <property type="entry name" value="gamma-Crystallin-like"/>
    <property type="match status" value="1"/>
</dbReference>
<dbReference type="Gene3D" id="2.60.20.10">
    <property type="entry name" value="Crystallins"/>
    <property type="match status" value="1"/>
</dbReference>
<comment type="caution">
    <text evidence="3">The sequence shown here is derived from an EMBL/GenBank/DDBJ whole genome shotgun (WGS) entry which is preliminary data.</text>
</comment>
<name>A0A4Q7ZQH1_9ACTN</name>
<evidence type="ECO:0000313" key="3">
    <source>
        <dbReference type="EMBL" id="RZU53372.1"/>
    </source>
</evidence>
<dbReference type="Proteomes" id="UP000292564">
    <property type="component" value="Unassembled WGS sequence"/>
</dbReference>
<evidence type="ECO:0008006" key="5">
    <source>
        <dbReference type="Google" id="ProtNLM"/>
    </source>
</evidence>
<dbReference type="AlphaFoldDB" id="A0A4Q7ZQH1"/>
<keyword evidence="2" id="KW-0732">Signal</keyword>
<evidence type="ECO:0000256" key="2">
    <source>
        <dbReference type="SAM" id="SignalP"/>
    </source>
</evidence>
<feature type="chain" id="PRO_5021023969" description="Peptidase inhibitor family I36" evidence="2">
    <location>
        <begin position="34"/>
        <end position="224"/>
    </location>
</feature>
<dbReference type="EMBL" id="SHKY01000001">
    <property type="protein sequence ID" value="RZU53372.1"/>
    <property type="molecule type" value="Genomic_DNA"/>
</dbReference>
<protein>
    <recommendedName>
        <fullName evidence="5">Peptidase inhibitor family I36</fullName>
    </recommendedName>
</protein>
<proteinExistence type="predicted"/>